<dbReference type="EMBL" id="CAJVPW010046654">
    <property type="protein sequence ID" value="CAG8757968.1"/>
    <property type="molecule type" value="Genomic_DNA"/>
</dbReference>
<organism evidence="1 2">
    <name type="scientific">Cetraspora pellucida</name>
    <dbReference type="NCBI Taxonomy" id="1433469"/>
    <lineage>
        <taxon>Eukaryota</taxon>
        <taxon>Fungi</taxon>
        <taxon>Fungi incertae sedis</taxon>
        <taxon>Mucoromycota</taxon>
        <taxon>Glomeromycotina</taxon>
        <taxon>Glomeromycetes</taxon>
        <taxon>Diversisporales</taxon>
        <taxon>Gigasporaceae</taxon>
        <taxon>Cetraspora</taxon>
    </lineage>
</organism>
<reference evidence="1" key="1">
    <citation type="submission" date="2021-06" db="EMBL/GenBank/DDBJ databases">
        <authorList>
            <person name="Kallberg Y."/>
            <person name="Tangrot J."/>
            <person name="Rosling A."/>
        </authorList>
    </citation>
    <scope>NUCLEOTIDE SEQUENCE</scope>
    <source>
        <strain evidence="1">28 12/20/2015</strain>
    </source>
</reference>
<evidence type="ECO:0000313" key="1">
    <source>
        <dbReference type="EMBL" id="CAG8757968.1"/>
    </source>
</evidence>
<protein>
    <submittedName>
        <fullName evidence="1">16618_t:CDS:1</fullName>
    </submittedName>
</protein>
<comment type="caution">
    <text evidence="1">The sequence shown here is derived from an EMBL/GenBank/DDBJ whole genome shotgun (WGS) entry which is preliminary data.</text>
</comment>
<name>A0ACA9QNA5_9GLOM</name>
<sequence>ISDTDISSKNFRIALAWDLIQENLKIMTKKITRKRPNNVFSAESSKN</sequence>
<feature type="non-terminal residue" evidence="1">
    <location>
        <position position="1"/>
    </location>
</feature>
<proteinExistence type="predicted"/>
<evidence type="ECO:0000313" key="2">
    <source>
        <dbReference type="Proteomes" id="UP000789366"/>
    </source>
</evidence>
<accession>A0ACA9QNA5</accession>
<gene>
    <name evidence="1" type="ORF">SPELUC_LOCUS14939</name>
</gene>
<feature type="non-terminal residue" evidence="1">
    <location>
        <position position="47"/>
    </location>
</feature>
<dbReference type="Proteomes" id="UP000789366">
    <property type="component" value="Unassembled WGS sequence"/>
</dbReference>
<keyword evidence="2" id="KW-1185">Reference proteome</keyword>